<evidence type="ECO:0000313" key="1">
    <source>
        <dbReference type="EMBL" id="GME79663.1"/>
    </source>
</evidence>
<keyword evidence="2" id="KW-1185">Reference proteome</keyword>
<accession>A0ACB5T231</accession>
<reference evidence="1" key="1">
    <citation type="submission" date="2023-04" db="EMBL/GenBank/DDBJ databases">
        <title>Ambrosiozyma monospora NBRC 10751.</title>
        <authorList>
            <person name="Ichikawa N."/>
            <person name="Sato H."/>
            <person name="Tonouchi N."/>
        </authorList>
    </citation>
    <scope>NUCLEOTIDE SEQUENCE</scope>
    <source>
        <strain evidence="1">NBRC 10751</strain>
    </source>
</reference>
<sequence length="527" mass="60616">MDTRLGGNNGTVLISYLKTIDTLQDLSYFREIPLDSITNVEQFVEFHALLLSKEVSKLEEDTETVLEWLIVDIENIFPLALEFNHVFHTLERLCIEIYELIGSLDEARGLIGQLLENKDSSSQVETWLLAVDFEKKHGDHDSVIQVFLNSVPIITHLDWPERLLEEWKRFLYLNGNKDDWLKFESVREEFKLQLQNNSDEPEIEQNPEPQMEPEPLPKKRRLSEEASEELPTTKKVKTEAKKARDRENLSILVTNLPAQTHKSNIEKFFGDCGVIRSCIIHEDKAVMEFSSDTELLAALTKDHKAFKGHEIRVSHLTGNILWVTNFPPDYDLKKLEELFGSVGKVISVRLPTLRANTERRFCYVEYLSSDVADAAIAQLNQKSIQSVSSEKTYSLIVKHSNSNEKKKRSGAAEEKRQVYVHKLNFYKVTTDALSELFSKYGEIEDIKLPLNKKNSKMGRSNDGFAFISFKDKESARVAIEELDGYELFSRKISVKLSEPRSKHTTLSIDGHYERGWSREKNPIESSD</sequence>
<gene>
    <name evidence="1" type="ORF">Amon02_000406500</name>
</gene>
<dbReference type="EMBL" id="BSXS01002690">
    <property type="protein sequence ID" value="GME79663.1"/>
    <property type="molecule type" value="Genomic_DNA"/>
</dbReference>
<evidence type="ECO:0000313" key="2">
    <source>
        <dbReference type="Proteomes" id="UP001165064"/>
    </source>
</evidence>
<dbReference type="Proteomes" id="UP001165064">
    <property type="component" value="Unassembled WGS sequence"/>
</dbReference>
<name>A0ACB5T231_AMBMO</name>
<proteinExistence type="predicted"/>
<organism evidence="1 2">
    <name type="scientific">Ambrosiozyma monospora</name>
    <name type="common">Yeast</name>
    <name type="synonym">Endomycopsis monosporus</name>
    <dbReference type="NCBI Taxonomy" id="43982"/>
    <lineage>
        <taxon>Eukaryota</taxon>
        <taxon>Fungi</taxon>
        <taxon>Dikarya</taxon>
        <taxon>Ascomycota</taxon>
        <taxon>Saccharomycotina</taxon>
        <taxon>Pichiomycetes</taxon>
        <taxon>Pichiales</taxon>
        <taxon>Pichiaceae</taxon>
        <taxon>Ambrosiozyma</taxon>
    </lineage>
</organism>
<comment type="caution">
    <text evidence="1">The sequence shown here is derived from an EMBL/GenBank/DDBJ whole genome shotgun (WGS) entry which is preliminary data.</text>
</comment>
<protein>
    <submittedName>
        <fullName evidence="1">Unnamed protein product</fullName>
    </submittedName>
</protein>